<reference evidence="2" key="2">
    <citation type="journal article" date="2023" name="Science">
        <title>Genomic signatures of disease resistance in endangered staghorn corals.</title>
        <authorList>
            <person name="Vollmer S.V."/>
            <person name="Selwyn J.D."/>
            <person name="Despard B.A."/>
            <person name="Roesel C.L."/>
        </authorList>
    </citation>
    <scope>NUCLEOTIDE SEQUENCE</scope>
    <source>
        <strain evidence="2">K2</strain>
    </source>
</reference>
<dbReference type="PANTHER" id="PTHR21831:SF2">
    <property type="entry name" value="MICROTUBULE-ASSOCIATED PROTEIN 10"/>
    <property type="match status" value="1"/>
</dbReference>
<feature type="compositionally biased region" description="Basic and acidic residues" evidence="1">
    <location>
        <begin position="767"/>
        <end position="786"/>
    </location>
</feature>
<feature type="compositionally biased region" description="Low complexity" evidence="1">
    <location>
        <begin position="714"/>
        <end position="735"/>
    </location>
</feature>
<dbReference type="Proteomes" id="UP001249851">
    <property type="component" value="Unassembled WGS sequence"/>
</dbReference>
<feature type="region of interest" description="Disordered" evidence="1">
    <location>
        <begin position="679"/>
        <end position="790"/>
    </location>
</feature>
<feature type="region of interest" description="Disordered" evidence="1">
    <location>
        <begin position="231"/>
        <end position="251"/>
    </location>
</feature>
<feature type="compositionally biased region" description="Polar residues" evidence="1">
    <location>
        <begin position="418"/>
        <end position="433"/>
    </location>
</feature>
<dbReference type="Pfam" id="PF14924">
    <property type="entry name" value="MAP10_N"/>
    <property type="match status" value="1"/>
</dbReference>
<sequence length="834" mass="92628">MMTETLFSLEIHVESVKNIRLPCKLPALCFRLLDFPTMIIHHVPPLRAEKLRQKLLLEDRETMLDELKDRFGHFHFHKGKSCLFKASIETLQAQLQTVPLYAMLMDLWPKKPTLVGSTVIPLKEAVNKISADVYQKGLEVPSFFKNDGEFTVYNLMGSGIATVKLGFRLLSLGGSLIPHIPREALSTKTTKKHEIGGKNERSVENVIDFHAIQPGRQSNELEEGLEARTVQGNKSDGRMVQDRQRDGSKCDTGVQTNIFAVNVNGSGTSDQDRWKSEDDFVITNTFCPPPLYYNCNAAPQSQPASLVPGKYVPQSGSGSATQISHKRDKMSDVDFLYYDPSLAQADGSMKLVSASVQTDDKFMTFEADQTHLDVTRGLRNLENFTSSSRLPVLSALLQELSCLSEGHQSSHNTEHKSTNMQPQRTALHQTHATGTKKYDSQAKTKSLLAEKGSKPKTQGTQNFPSSSAQTSVIGLSGRKVRFKQTNLTYGMTKTQKMRLALNQKYKTEKGTRPCDDQAEMVVANENVKGESSKHKPLRKAELERTYRVGSSKSFALRELKRTADVEIQTQSSLEQLPHENGAAQRYGTNIEEVSAKDDRGDPSLVERNIKSPNSLEIFIPRLEGEPDERIDQEEDWTTDEHPMGMPINELFGHTGILCPEHDEVQADSTLTNYTEDFEDSKAQDMSASPHLVSENTAEGEGLRQRSNLDRSSTHSESSSVSSTQPVKSSHSPVKSKSVRSKAGIEENEKADPKVIDIPVSQQEDSVSENHEPLKETAFHSSSDEHAGSYTDDFLSVGSELENVSSDTEYVDSIDTNQQAALDLPPAANNLGYTY</sequence>
<feature type="compositionally biased region" description="Basic and acidic residues" evidence="1">
    <location>
        <begin position="742"/>
        <end position="754"/>
    </location>
</feature>
<feature type="compositionally biased region" description="Polar residues" evidence="1">
    <location>
        <begin position="455"/>
        <end position="471"/>
    </location>
</feature>
<gene>
    <name evidence="2" type="ORF">P5673_006905</name>
</gene>
<dbReference type="EMBL" id="JARQWQ010000011">
    <property type="protein sequence ID" value="KAK2568856.1"/>
    <property type="molecule type" value="Genomic_DNA"/>
</dbReference>
<accession>A0AAD9QWR8</accession>
<name>A0AAD9QWR8_ACRCE</name>
<comment type="caution">
    <text evidence="2">The sequence shown here is derived from an EMBL/GenBank/DDBJ whole genome shotgun (WGS) entry which is preliminary data.</text>
</comment>
<dbReference type="GO" id="GO:0031122">
    <property type="term" value="P:cytoplasmic microtubule organization"/>
    <property type="evidence" value="ECO:0007669"/>
    <property type="project" value="TreeGrafter"/>
</dbReference>
<dbReference type="GO" id="GO:1990023">
    <property type="term" value="C:mitotic spindle midzone"/>
    <property type="evidence" value="ECO:0007669"/>
    <property type="project" value="TreeGrafter"/>
</dbReference>
<dbReference type="GO" id="GO:0032467">
    <property type="term" value="P:positive regulation of cytokinesis"/>
    <property type="evidence" value="ECO:0007669"/>
    <property type="project" value="TreeGrafter"/>
</dbReference>
<dbReference type="GO" id="GO:0051256">
    <property type="term" value="P:mitotic spindle midzone assembly"/>
    <property type="evidence" value="ECO:0007669"/>
    <property type="project" value="TreeGrafter"/>
</dbReference>
<organism evidence="2 3">
    <name type="scientific">Acropora cervicornis</name>
    <name type="common">Staghorn coral</name>
    <dbReference type="NCBI Taxonomy" id="6130"/>
    <lineage>
        <taxon>Eukaryota</taxon>
        <taxon>Metazoa</taxon>
        <taxon>Cnidaria</taxon>
        <taxon>Anthozoa</taxon>
        <taxon>Hexacorallia</taxon>
        <taxon>Scleractinia</taxon>
        <taxon>Astrocoeniina</taxon>
        <taxon>Acroporidae</taxon>
        <taxon>Acropora</taxon>
    </lineage>
</organism>
<dbReference type="GO" id="GO:0005881">
    <property type="term" value="C:cytoplasmic microtubule"/>
    <property type="evidence" value="ECO:0007669"/>
    <property type="project" value="TreeGrafter"/>
</dbReference>
<evidence type="ECO:0000313" key="2">
    <source>
        <dbReference type="EMBL" id="KAK2568856.1"/>
    </source>
</evidence>
<evidence type="ECO:0000313" key="3">
    <source>
        <dbReference type="Proteomes" id="UP001249851"/>
    </source>
</evidence>
<dbReference type="GO" id="GO:0005813">
    <property type="term" value="C:centrosome"/>
    <property type="evidence" value="ECO:0007669"/>
    <property type="project" value="TreeGrafter"/>
</dbReference>
<dbReference type="PANTHER" id="PTHR21831">
    <property type="entry name" value="MICROTUBULE-ASSOCIATED PROTEIN 10"/>
    <property type="match status" value="1"/>
</dbReference>
<dbReference type="GO" id="GO:0008017">
    <property type="term" value="F:microtubule binding"/>
    <property type="evidence" value="ECO:0007669"/>
    <property type="project" value="InterPro"/>
</dbReference>
<feature type="compositionally biased region" description="Basic and acidic residues" evidence="1">
    <location>
        <begin position="235"/>
        <end position="249"/>
    </location>
</feature>
<dbReference type="GO" id="GO:0097431">
    <property type="term" value="C:mitotic spindle pole"/>
    <property type="evidence" value="ECO:0007669"/>
    <property type="project" value="TreeGrafter"/>
</dbReference>
<dbReference type="AlphaFoldDB" id="A0AAD9QWR8"/>
<feature type="region of interest" description="Disordered" evidence="1">
    <location>
        <begin position="406"/>
        <end position="471"/>
    </location>
</feature>
<dbReference type="InterPro" id="IPR039302">
    <property type="entry name" value="MAP10"/>
</dbReference>
<protein>
    <submittedName>
        <fullName evidence="2">Microtubule-associated protein 10</fullName>
    </submittedName>
</protein>
<feature type="compositionally biased region" description="Basic and acidic residues" evidence="1">
    <location>
        <begin position="700"/>
        <end position="713"/>
    </location>
</feature>
<reference evidence="2" key="1">
    <citation type="journal article" date="2023" name="G3 (Bethesda)">
        <title>Whole genome assembly and annotation of the endangered Caribbean coral Acropora cervicornis.</title>
        <authorList>
            <person name="Selwyn J.D."/>
            <person name="Vollmer S.V."/>
        </authorList>
    </citation>
    <scope>NUCLEOTIDE SEQUENCE</scope>
    <source>
        <strain evidence="2">K2</strain>
    </source>
</reference>
<evidence type="ECO:0000256" key="1">
    <source>
        <dbReference type="SAM" id="MobiDB-lite"/>
    </source>
</evidence>
<dbReference type="GO" id="GO:0030496">
    <property type="term" value="C:midbody"/>
    <property type="evidence" value="ECO:0007669"/>
    <property type="project" value="TreeGrafter"/>
</dbReference>
<keyword evidence="3" id="KW-1185">Reference proteome</keyword>
<proteinExistence type="predicted"/>